<accession>A0A660SNK3</accession>
<evidence type="ECO:0000313" key="2">
    <source>
        <dbReference type="EMBL" id="RKX72384.1"/>
    </source>
</evidence>
<name>A0A660SNK3_UNCT6</name>
<keyword evidence="1" id="KW-1133">Transmembrane helix</keyword>
<feature type="transmembrane region" description="Helical" evidence="1">
    <location>
        <begin position="6"/>
        <end position="25"/>
    </location>
</feature>
<keyword evidence="1" id="KW-0472">Membrane</keyword>
<gene>
    <name evidence="2" type="ORF">DRP43_00885</name>
</gene>
<comment type="caution">
    <text evidence="2">The sequence shown here is derived from an EMBL/GenBank/DDBJ whole genome shotgun (WGS) entry which is preliminary data.</text>
</comment>
<keyword evidence="1" id="KW-0812">Transmembrane</keyword>
<protein>
    <submittedName>
        <fullName evidence="2">Uncharacterized protein</fullName>
    </submittedName>
</protein>
<organism evidence="2 3">
    <name type="scientific">candidate division TA06 bacterium</name>
    <dbReference type="NCBI Taxonomy" id="2250710"/>
    <lineage>
        <taxon>Bacteria</taxon>
        <taxon>Bacteria division TA06</taxon>
    </lineage>
</organism>
<reference evidence="2 3" key="1">
    <citation type="submission" date="2018-06" db="EMBL/GenBank/DDBJ databases">
        <title>Extensive metabolic versatility and redundancy in microbially diverse, dynamic hydrothermal sediments.</title>
        <authorList>
            <person name="Dombrowski N."/>
            <person name="Teske A."/>
            <person name="Baker B.J."/>
        </authorList>
    </citation>
    <scope>NUCLEOTIDE SEQUENCE [LARGE SCALE GENOMIC DNA]</scope>
    <source>
        <strain evidence="2">B10_G13</strain>
    </source>
</reference>
<dbReference type="EMBL" id="QNBD01000025">
    <property type="protein sequence ID" value="RKX72384.1"/>
    <property type="molecule type" value="Genomic_DNA"/>
</dbReference>
<sequence length="77" mass="8926">MKSKVSVIVFILIGIVLIIIMKYSLSNKQKGQKTHKKAFCSTEGIDSIHTENYANTCLKYYYYIPKTIEENKEKSYP</sequence>
<proteinExistence type="predicted"/>
<evidence type="ECO:0000256" key="1">
    <source>
        <dbReference type="SAM" id="Phobius"/>
    </source>
</evidence>
<dbReference type="AlphaFoldDB" id="A0A660SNK3"/>
<feature type="non-terminal residue" evidence="2">
    <location>
        <position position="77"/>
    </location>
</feature>
<evidence type="ECO:0000313" key="3">
    <source>
        <dbReference type="Proteomes" id="UP000271125"/>
    </source>
</evidence>
<dbReference type="Proteomes" id="UP000271125">
    <property type="component" value="Unassembled WGS sequence"/>
</dbReference>